<keyword evidence="9" id="KW-1133">Transmembrane helix</keyword>
<evidence type="ECO:0000256" key="6">
    <source>
        <dbReference type="ARBA" id="ARBA00036824"/>
    </source>
</evidence>
<sequence>MATHHPQQAETPLHLDGIADPVTTRSSVVNSLGVPSSSHKGGEIREPPYSSAILNRSYDPYEGSGTPLSQGMTPSVYQDNPNDEKEVPVESRYSEKESKRPKRPWFWVLVGLLALTIVLVAVVVPVYYKVINPKNNTTQPSVSATPQPTQSEAPQLTITGGDGSQVTTESGSTFVYNNSFGGFWYYDHKNPFSNKARAQSWSPPLNQSWKFGTDQIRGVNLGGWLVLEPFISPALYEPYMNASIPAIDEWTLCQNLANDSSSGGVAKVIEEHYKTFVTEEDFAQIASAGLSWVRIPMPYWAIEVYPGEPFLEGVAWKYFLKAIEWARKYGLRIKLDLHTVPGSQNAYNHSGMMGRVGWLNGTMGIANAQRSLNYIRIFTQFISQPQYKDVVPIFGIINETPMYIFPRDSLERFYLEAHNMVRNITGIGEGNGPWISVYDGFDSLAHWADFMPGSDRVMVDSHSYYSFENQDISSPTTQTRKPCNSRARLFNESMATFGMTISGEFSNAFNDCGFFLNGVNLGARYDGTFRFYNGSNAGAGSCVKWMDQRLWSAAEKEAIKQFALSSFDAYQHYFFWTWKIGKSTTWGNIVASPLWSYKHGLENGWMPKDPREAIGACGNTAPWVGPLPASKTGGAGAGTIPAWYATERSWPPPFLSGIPNAATLPTYTATGTLKSLSPAKFTGAPGLNIGTGWANVADQQGLYTPVSGCSYPSSAWGDAADATNTACSGRAARRAMGDRYAVPRETGATA</sequence>
<dbReference type="AlphaFoldDB" id="A0A074RIF0"/>
<reference evidence="10 11" key="1">
    <citation type="submission" date="2013-12" db="EMBL/GenBank/DDBJ databases">
        <authorList>
            <person name="Cubeta M."/>
            <person name="Pakala S."/>
            <person name="Fedorova N."/>
            <person name="Thomas E."/>
            <person name="Dean R."/>
            <person name="Jabaji S."/>
            <person name="Neate S."/>
            <person name="Toda T."/>
            <person name="Tavantzis S."/>
            <person name="Vilgalys R."/>
            <person name="Bharathan N."/>
            <person name="Pakala S."/>
            <person name="Losada L.S."/>
            <person name="Zafar N."/>
            <person name="Nierman W."/>
        </authorList>
    </citation>
    <scope>NUCLEOTIDE SEQUENCE [LARGE SCALE GENOMIC DNA]</scope>
    <source>
        <strain evidence="10 11">123E</strain>
    </source>
</reference>
<feature type="compositionally biased region" description="Polar residues" evidence="8">
    <location>
        <begin position="1"/>
        <end position="10"/>
    </location>
</feature>
<keyword evidence="9" id="KW-0812">Transmembrane</keyword>
<evidence type="ECO:0000256" key="3">
    <source>
        <dbReference type="ARBA" id="ARBA00023180"/>
    </source>
</evidence>
<dbReference type="InterPro" id="IPR017853">
    <property type="entry name" value="GH"/>
</dbReference>
<dbReference type="SUPFAM" id="SSF51445">
    <property type="entry name" value="(Trans)glycosidases"/>
    <property type="match status" value="1"/>
</dbReference>
<feature type="region of interest" description="Disordered" evidence="8">
    <location>
        <begin position="1"/>
        <end position="95"/>
    </location>
</feature>
<feature type="compositionally biased region" description="Basic and acidic residues" evidence="8">
    <location>
        <begin position="82"/>
        <end position="95"/>
    </location>
</feature>
<dbReference type="PANTHER" id="PTHR31297">
    <property type="entry name" value="GLUCAN ENDO-1,6-BETA-GLUCOSIDASE B"/>
    <property type="match status" value="1"/>
</dbReference>
<dbReference type="EMBL" id="AZST01001043">
    <property type="protein sequence ID" value="KEP46569.1"/>
    <property type="molecule type" value="Genomic_DNA"/>
</dbReference>
<dbReference type="FunFam" id="3.20.20.80:FF:000033">
    <property type="entry name" value="Glucan 1,3-beta-glucosidase A"/>
    <property type="match status" value="1"/>
</dbReference>
<gene>
    <name evidence="10" type="ORF">V565_192030</name>
</gene>
<evidence type="ECO:0000313" key="11">
    <source>
        <dbReference type="Proteomes" id="UP000027456"/>
    </source>
</evidence>
<dbReference type="OrthoDB" id="62120at2759"/>
<dbReference type="Proteomes" id="UP000027456">
    <property type="component" value="Unassembled WGS sequence"/>
</dbReference>
<dbReference type="STRING" id="1423351.A0A074RIF0"/>
<proteinExistence type="inferred from homology"/>
<dbReference type="GO" id="GO:0005576">
    <property type="term" value="C:extracellular region"/>
    <property type="evidence" value="ECO:0007669"/>
    <property type="project" value="TreeGrafter"/>
</dbReference>
<dbReference type="GO" id="GO:0009986">
    <property type="term" value="C:cell surface"/>
    <property type="evidence" value="ECO:0007669"/>
    <property type="project" value="TreeGrafter"/>
</dbReference>
<comment type="caution">
    <text evidence="10">The sequence shown here is derived from an EMBL/GenBank/DDBJ whole genome shotgun (WGS) entry which is preliminary data.</text>
</comment>
<feature type="transmembrane region" description="Helical" evidence="9">
    <location>
        <begin position="105"/>
        <end position="128"/>
    </location>
</feature>
<dbReference type="PANTHER" id="PTHR31297:SF34">
    <property type="entry name" value="GLUCAN 1,3-BETA-GLUCOSIDASE 2"/>
    <property type="match status" value="1"/>
</dbReference>
<evidence type="ECO:0000256" key="9">
    <source>
        <dbReference type="SAM" id="Phobius"/>
    </source>
</evidence>
<comment type="similarity">
    <text evidence="1">Belongs to the glycosyl hydrolase 5 (cellulase A) family.</text>
</comment>
<evidence type="ECO:0000256" key="7">
    <source>
        <dbReference type="ARBA" id="ARBA00038929"/>
    </source>
</evidence>
<name>A0A074RIF0_9AGAM</name>
<evidence type="ECO:0000256" key="4">
    <source>
        <dbReference type="ARBA" id="ARBA00023295"/>
    </source>
</evidence>
<dbReference type="InterPro" id="IPR050386">
    <property type="entry name" value="Glycosyl_hydrolase_5"/>
</dbReference>
<keyword evidence="9" id="KW-0472">Membrane</keyword>
<keyword evidence="11" id="KW-1185">Reference proteome</keyword>
<dbReference type="GO" id="GO:0004338">
    <property type="term" value="F:glucan exo-1,3-beta-glucosidase activity"/>
    <property type="evidence" value="ECO:0007669"/>
    <property type="project" value="UniProtKB-EC"/>
</dbReference>
<comment type="catalytic activity">
    <reaction evidence="6">
        <text>Successive hydrolysis of beta-D-glucose units from the non-reducing ends of (1-&gt;3)-beta-D-glucans, releasing alpha-glucose.</text>
        <dbReference type="EC" id="3.2.1.58"/>
    </reaction>
</comment>
<dbReference type="HOGENOM" id="CLU_004624_6_1_1"/>
<evidence type="ECO:0000256" key="2">
    <source>
        <dbReference type="ARBA" id="ARBA00022801"/>
    </source>
</evidence>
<dbReference type="GO" id="GO:0071555">
    <property type="term" value="P:cell wall organization"/>
    <property type="evidence" value="ECO:0007669"/>
    <property type="project" value="UniProtKB-KW"/>
</dbReference>
<evidence type="ECO:0000256" key="1">
    <source>
        <dbReference type="ARBA" id="ARBA00005641"/>
    </source>
</evidence>
<keyword evidence="2" id="KW-0378">Hydrolase</keyword>
<evidence type="ECO:0000256" key="5">
    <source>
        <dbReference type="ARBA" id="ARBA00023316"/>
    </source>
</evidence>
<feature type="compositionally biased region" description="Polar residues" evidence="8">
    <location>
        <begin position="23"/>
        <end position="39"/>
    </location>
</feature>
<protein>
    <recommendedName>
        <fullName evidence="7">glucan 1,3-beta-glucosidase</fullName>
        <ecNumber evidence="7">3.2.1.58</ecNumber>
    </recommendedName>
</protein>
<keyword evidence="3" id="KW-0325">Glycoprotein</keyword>
<keyword evidence="5" id="KW-0961">Cell wall biogenesis/degradation</keyword>
<evidence type="ECO:0000256" key="8">
    <source>
        <dbReference type="SAM" id="MobiDB-lite"/>
    </source>
</evidence>
<keyword evidence="4" id="KW-0326">Glycosidase</keyword>
<dbReference type="Gene3D" id="3.20.20.80">
    <property type="entry name" value="Glycosidases"/>
    <property type="match status" value="1"/>
</dbReference>
<evidence type="ECO:0000313" key="10">
    <source>
        <dbReference type="EMBL" id="KEP46569.1"/>
    </source>
</evidence>
<organism evidence="10 11">
    <name type="scientific">Rhizoctonia solani 123E</name>
    <dbReference type="NCBI Taxonomy" id="1423351"/>
    <lineage>
        <taxon>Eukaryota</taxon>
        <taxon>Fungi</taxon>
        <taxon>Dikarya</taxon>
        <taxon>Basidiomycota</taxon>
        <taxon>Agaricomycotina</taxon>
        <taxon>Agaricomycetes</taxon>
        <taxon>Cantharellales</taxon>
        <taxon>Ceratobasidiaceae</taxon>
        <taxon>Rhizoctonia</taxon>
    </lineage>
</organism>
<dbReference type="GO" id="GO:0009251">
    <property type="term" value="P:glucan catabolic process"/>
    <property type="evidence" value="ECO:0007669"/>
    <property type="project" value="TreeGrafter"/>
</dbReference>
<accession>A0A074RIF0</accession>
<feature type="region of interest" description="Disordered" evidence="8">
    <location>
        <begin position="135"/>
        <end position="164"/>
    </location>
</feature>
<feature type="compositionally biased region" description="Polar residues" evidence="8">
    <location>
        <begin position="66"/>
        <end position="80"/>
    </location>
</feature>
<dbReference type="EC" id="3.2.1.58" evidence="7"/>